<dbReference type="OrthoDB" id="8000685at2"/>
<gene>
    <name evidence="1" type="ORF">DK389_21255</name>
</gene>
<reference evidence="2" key="1">
    <citation type="submission" date="2018-05" db="EMBL/GenBank/DDBJ databases">
        <title>Complete Genome Sequence of Methylobacterium sp. 17SD2-17.</title>
        <authorList>
            <person name="Srinivasan S."/>
        </authorList>
    </citation>
    <scope>NUCLEOTIDE SEQUENCE [LARGE SCALE GENOMIC DNA]</scope>
    <source>
        <strain evidence="2">17SD2-17</strain>
    </source>
</reference>
<proteinExistence type="predicted"/>
<dbReference type="KEGG" id="mets:DK389_21255"/>
<name>A0A2U8WAD3_9HYPH</name>
<organism evidence="1 2">
    <name type="scientific">Methylobacterium durans</name>
    <dbReference type="NCBI Taxonomy" id="2202825"/>
    <lineage>
        <taxon>Bacteria</taxon>
        <taxon>Pseudomonadati</taxon>
        <taxon>Pseudomonadota</taxon>
        <taxon>Alphaproteobacteria</taxon>
        <taxon>Hyphomicrobiales</taxon>
        <taxon>Methylobacteriaceae</taxon>
        <taxon>Methylobacterium</taxon>
    </lineage>
</organism>
<keyword evidence="2" id="KW-1185">Reference proteome</keyword>
<protein>
    <recommendedName>
        <fullName evidence="3">DUF2946 domain-containing protein</fullName>
    </recommendedName>
</protein>
<evidence type="ECO:0000313" key="2">
    <source>
        <dbReference type="Proteomes" id="UP000245926"/>
    </source>
</evidence>
<sequence>MDFGGRHKRRWAKRGWWVVAARMLALVLALAVVAPTAGLAEDLAFHSGRHHGRTEMATVDAAALGEAVDPGLTCHVHCGCHQLATLQADPVAPAPDVPRPVYLCFAEALASVVPDRLARPPRA</sequence>
<accession>A0A2U8WAD3</accession>
<evidence type="ECO:0000313" key="1">
    <source>
        <dbReference type="EMBL" id="AWN42568.1"/>
    </source>
</evidence>
<dbReference type="Proteomes" id="UP000245926">
    <property type="component" value="Chromosome"/>
</dbReference>
<evidence type="ECO:0008006" key="3">
    <source>
        <dbReference type="Google" id="ProtNLM"/>
    </source>
</evidence>
<dbReference type="EMBL" id="CP029550">
    <property type="protein sequence ID" value="AWN42568.1"/>
    <property type="molecule type" value="Genomic_DNA"/>
</dbReference>
<dbReference type="AlphaFoldDB" id="A0A2U8WAD3"/>